<comment type="similarity">
    <text evidence="1">Belongs to the DinB family.</text>
</comment>
<organism evidence="4 5">
    <name type="scientific">Hazenella coriacea</name>
    <dbReference type="NCBI Taxonomy" id="1179467"/>
    <lineage>
        <taxon>Bacteria</taxon>
        <taxon>Bacillati</taxon>
        <taxon>Bacillota</taxon>
        <taxon>Bacilli</taxon>
        <taxon>Bacillales</taxon>
        <taxon>Thermoactinomycetaceae</taxon>
        <taxon>Hazenella</taxon>
    </lineage>
</organism>
<comment type="caution">
    <text evidence="4">The sequence shown here is derived from an EMBL/GenBank/DDBJ whole genome shotgun (WGS) entry which is preliminary data.</text>
</comment>
<dbReference type="PANTHER" id="PTHR37302:SF1">
    <property type="entry name" value="PROTEIN DINB"/>
    <property type="match status" value="1"/>
</dbReference>
<sequence>MNTLELLYDELSREYYSFLKQQDFEQTIDLELPQYGRNEVALSDIIYQVVNHGTYHRGNVTAMLRQQGEKGAPTDYVIFLSRLENNLQ</sequence>
<dbReference type="AlphaFoldDB" id="A0A4R3L8H4"/>
<dbReference type="EMBL" id="SMAG01000002">
    <property type="protein sequence ID" value="TCS95872.1"/>
    <property type="molecule type" value="Genomic_DNA"/>
</dbReference>
<keyword evidence="5" id="KW-1185">Reference proteome</keyword>
<feature type="binding site" evidence="3">
    <location>
        <position position="56"/>
    </location>
    <ligand>
        <name>a divalent metal cation</name>
        <dbReference type="ChEBI" id="CHEBI:60240"/>
    </ligand>
</feature>
<evidence type="ECO:0000256" key="2">
    <source>
        <dbReference type="ARBA" id="ARBA00022723"/>
    </source>
</evidence>
<accession>A0A4R3L8H4</accession>
<name>A0A4R3L8H4_9BACL</name>
<dbReference type="Gene3D" id="1.20.120.450">
    <property type="entry name" value="dinb family like domain"/>
    <property type="match status" value="1"/>
</dbReference>
<protein>
    <submittedName>
        <fullName evidence="4">DinB family protein</fullName>
    </submittedName>
</protein>
<evidence type="ECO:0000313" key="4">
    <source>
        <dbReference type="EMBL" id="TCS95872.1"/>
    </source>
</evidence>
<dbReference type="GO" id="GO:0046872">
    <property type="term" value="F:metal ion binding"/>
    <property type="evidence" value="ECO:0007669"/>
    <property type="project" value="UniProtKB-KW"/>
</dbReference>
<feature type="binding site" evidence="3">
    <location>
        <position position="52"/>
    </location>
    <ligand>
        <name>a divalent metal cation</name>
        <dbReference type="ChEBI" id="CHEBI:60240"/>
    </ligand>
</feature>
<evidence type="ECO:0000256" key="1">
    <source>
        <dbReference type="ARBA" id="ARBA00008635"/>
    </source>
</evidence>
<dbReference type="InterPro" id="IPR034660">
    <property type="entry name" value="DinB/YfiT-like"/>
</dbReference>
<proteinExistence type="inferred from homology"/>
<dbReference type="SUPFAM" id="SSF109854">
    <property type="entry name" value="DinB/YfiT-like putative metalloenzymes"/>
    <property type="match status" value="1"/>
</dbReference>
<reference evidence="4 5" key="1">
    <citation type="submission" date="2019-03" db="EMBL/GenBank/DDBJ databases">
        <title>Genomic Encyclopedia of Type Strains, Phase IV (KMG-IV): sequencing the most valuable type-strain genomes for metagenomic binning, comparative biology and taxonomic classification.</title>
        <authorList>
            <person name="Goeker M."/>
        </authorList>
    </citation>
    <scope>NUCLEOTIDE SEQUENCE [LARGE SCALE GENOMIC DNA]</scope>
    <source>
        <strain evidence="4 5">DSM 45707</strain>
    </source>
</reference>
<dbReference type="Proteomes" id="UP000294937">
    <property type="component" value="Unassembled WGS sequence"/>
</dbReference>
<evidence type="ECO:0000313" key="5">
    <source>
        <dbReference type="Proteomes" id="UP000294937"/>
    </source>
</evidence>
<evidence type="ECO:0000256" key="3">
    <source>
        <dbReference type="PIRSR" id="PIRSR607837-1"/>
    </source>
</evidence>
<keyword evidence="2 3" id="KW-0479">Metal-binding</keyword>
<dbReference type="Pfam" id="PF05163">
    <property type="entry name" value="DinB"/>
    <property type="match status" value="1"/>
</dbReference>
<dbReference type="InterPro" id="IPR007837">
    <property type="entry name" value="DinB"/>
</dbReference>
<dbReference type="PANTHER" id="PTHR37302">
    <property type="entry name" value="SLR1116 PROTEIN"/>
    <property type="match status" value="1"/>
</dbReference>
<gene>
    <name evidence="4" type="ORF">EDD58_102454</name>
</gene>